<dbReference type="EMBL" id="JBHUJB010000035">
    <property type="protein sequence ID" value="MFD2158966.1"/>
    <property type="molecule type" value="Genomic_DNA"/>
</dbReference>
<comment type="subcellular location">
    <subcellularLocation>
        <location evidence="1">Cell membrane</location>
        <topology evidence="1">Peripheral membrane protein</topology>
    </subcellularLocation>
</comment>
<keyword evidence="3" id="KW-1003">Cell membrane</keyword>
<dbReference type="Gene3D" id="3.40.50.11820">
    <property type="match status" value="1"/>
</dbReference>
<name>A0ABW4ZAF1_9BACT</name>
<comment type="similarity">
    <text evidence="2">Belongs to the CDP-glycerol glycerophosphotransferase family.</text>
</comment>
<keyword evidence="8" id="KW-1185">Reference proteome</keyword>
<evidence type="ECO:0000256" key="6">
    <source>
        <dbReference type="ARBA" id="ARBA00023136"/>
    </source>
</evidence>
<evidence type="ECO:0000256" key="2">
    <source>
        <dbReference type="ARBA" id="ARBA00010488"/>
    </source>
</evidence>
<organism evidence="7 8">
    <name type="scientific">Rubritalea tangerina</name>
    <dbReference type="NCBI Taxonomy" id="430798"/>
    <lineage>
        <taxon>Bacteria</taxon>
        <taxon>Pseudomonadati</taxon>
        <taxon>Verrucomicrobiota</taxon>
        <taxon>Verrucomicrobiia</taxon>
        <taxon>Verrucomicrobiales</taxon>
        <taxon>Rubritaleaceae</taxon>
        <taxon>Rubritalea</taxon>
    </lineage>
</organism>
<dbReference type="InterPro" id="IPR043148">
    <property type="entry name" value="TagF_C"/>
</dbReference>
<gene>
    <name evidence="7" type="ORF">ACFSW8_08660</name>
</gene>
<dbReference type="RefSeq" id="WP_377177982.1">
    <property type="nucleotide sequence ID" value="NZ_JBHUJB010000035.1"/>
</dbReference>
<evidence type="ECO:0000256" key="5">
    <source>
        <dbReference type="ARBA" id="ARBA00022944"/>
    </source>
</evidence>
<dbReference type="Pfam" id="PF04464">
    <property type="entry name" value="Glyphos_transf"/>
    <property type="match status" value="1"/>
</dbReference>
<evidence type="ECO:0000256" key="1">
    <source>
        <dbReference type="ARBA" id="ARBA00004202"/>
    </source>
</evidence>
<dbReference type="SUPFAM" id="SSF53756">
    <property type="entry name" value="UDP-Glycosyltransferase/glycogen phosphorylase"/>
    <property type="match status" value="1"/>
</dbReference>
<dbReference type="InterPro" id="IPR051612">
    <property type="entry name" value="Teichoic_Acid_Biosynth"/>
</dbReference>
<sequence length="372" mass="43150">MKEMLKKLVTLLIRITPKRSYCYMKAMPSYDDSAVAVYNSLPLERLEKVVWSYYNDEDRPPFEDRGKTIHVKKGSVRDFYYGIVSKYIFTTHGHFIPDVPKSQICVNMWHGMPFKAIGLLNHMPGRRDTYICATSPLYQKVMSDAFGVSCNRVLTVGSPRNDYLFAEGASIWNWMEIDRSQYAKVFIWLPTYRQSVVGDIRTDGLEVGNVYGMGTVDEGDFERFLERENCLCLVKAHPMSPKYEQTSSSHVLHIDEKWLWERGLLLYQVLGQMDFLISDISSVMVDFSLLDRPMIACFEDATEYMASRPMVFENIFDWLPASVVHHYSGLKQELQSLIRDEDPTAEKRGKLMRQFHQHIDGKATERLLKKVL</sequence>
<protein>
    <submittedName>
        <fullName evidence="7">CDP-glycerol glycerophosphotransferase family protein</fullName>
    </submittedName>
</protein>
<keyword evidence="6" id="KW-0472">Membrane</keyword>
<reference evidence="8" key="1">
    <citation type="journal article" date="2019" name="Int. J. Syst. Evol. Microbiol.">
        <title>The Global Catalogue of Microorganisms (GCM) 10K type strain sequencing project: providing services to taxonomists for standard genome sequencing and annotation.</title>
        <authorList>
            <consortium name="The Broad Institute Genomics Platform"/>
            <consortium name="The Broad Institute Genome Sequencing Center for Infectious Disease"/>
            <person name="Wu L."/>
            <person name="Ma J."/>
        </authorList>
    </citation>
    <scope>NUCLEOTIDE SEQUENCE [LARGE SCALE GENOMIC DNA]</scope>
    <source>
        <strain evidence="8">CCUG 57942</strain>
    </source>
</reference>
<dbReference type="PANTHER" id="PTHR37316:SF3">
    <property type="entry name" value="TEICHOIC ACID GLYCEROL-PHOSPHATE TRANSFERASE"/>
    <property type="match status" value="1"/>
</dbReference>
<evidence type="ECO:0000313" key="8">
    <source>
        <dbReference type="Proteomes" id="UP001597389"/>
    </source>
</evidence>
<accession>A0ABW4ZAF1</accession>
<evidence type="ECO:0000313" key="7">
    <source>
        <dbReference type="EMBL" id="MFD2158966.1"/>
    </source>
</evidence>
<evidence type="ECO:0000256" key="4">
    <source>
        <dbReference type="ARBA" id="ARBA00022679"/>
    </source>
</evidence>
<evidence type="ECO:0000256" key="3">
    <source>
        <dbReference type="ARBA" id="ARBA00022475"/>
    </source>
</evidence>
<dbReference type="Gene3D" id="3.40.50.12580">
    <property type="match status" value="1"/>
</dbReference>
<proteinExistence type="inferred from homology"/>
<comment type="caution">
    <text evidence="7">The sequence shown here is derived from an EMBL/GenBank/DDBJ whole genome shotgun (WGS) entry which is preliminary data.</text>
</comment>
<dbReference type="PANTHER" id="PTHR37316">
    <property type="entry name" value="TEICHOIC ACID GLYCEROL-PHOSPHATE PRIMASE"/>
    <property type="match status" value="1"/>
</dbReference>
<keyword evidence="5" id="KW-0777">Teichoic acid biosynthesis</keyword>
<dbReference type="Proteomes" id="UP001597389">
    <property type="component" value="Unassembled WGS sequence"/>
</dbReference>
<keyword evidence="4" id="KW-0808">Transferase</keyword>
<dbReference type="InterPro" id="IPR007554">
    <property type="entry name" value="Glycerophosphate_synth"/>
</dbReference>
<dbReference type="InterPro" id="IPR043149">
    <property type="entry name" value="TagF_N"/>
</dbReference>